<proteinExistence type="inferred from homology"/>
<dbReference type="STRING" id="1147123.SAMN05443428_1277"/>
<dbReference type="InterPro" id="IPR006043">
    <property type="entry name" value="NCS2"/>
</dbReference>
<dbReference type="EMBL" id="FUYH01000027">
    <property type="protein sequence ID" value="SKA97980.1"/>
    <property type="molecule type" value="Genomic_DNA"/>
</dbReference>
<dbReference type="InterPro" id="IPR045018">
    <property type="entry name" value="Azg-like"/>
</dbReference>
<keyword evidence="6 8" id="KW-1133">Transmembrane helix</keyword>
<dbReference type="Proteomes" id="UP000190105">
    <property type="component" value="Unassembled WGS sequence"/>
</dbReference>
<feature type="transmembrane region" description="Helical" evidence="9">
    <location>
        <begin position="322"/>
        <end position="345"/>
    </location>
</feature>
<comment type="subcellular location">
    <subcellularLocation>
        <location evidence="1 8">Cell membrane</location>
        <topology evidence="1 8">Multi-pass membrane protein</topology>
    </subcellularLocation>
</comment>
<dbReference type="PIRSF" id="PIRSF005353">
    <property type="entry name" value="PbuG"/>
    <property type="match status" value="1"/>
</dbReference>
<organism evidence="10 11">
    <name type="scientific">Caloramator quimbayensis</name>
    <dbReference type="NCBI Taxonomy" id="1147123"/>
    <lineage>
        <taxon>Bacteria</taxon>
        <taxon>Bacillati</taxon>
        <taxon>Bacillota</taxon>
        <taxon>Clostridia</taxon>
        <taxon>Eubacteriales</taxon>
        <taxon>Clostridiaceae</taxon>
        <taxon>Caloramator</taxon>
    </lineage>
</organism>
<feature type="transmembrane region" description="Helical" evidence="9">
    <location>
        <begin position="357"/>
        <end position="375"/>
    </location>
</feature>
<feature type="transmembrane region" description="Helical" evidence="9">
    <location>
        <begin position="18"/>
        <end position="39"/>
    </location>
</feature>
<feature type="transmembrane region" description="Helical" evidence="9">
    <location>
        <begin position="157"/>
        <end position="177"/>
    </location>
</feature>
<feature type="transmembrane region" description="Helical" evidence="9">
    <location>
        <begin position="189"/>
        <end position="207"/>
    </location>
</feature>
<keyword evidence="5 8" id="KW-0812">Transmembrane</keyword>
<keyword evidence="4 8" id="KW-1003">Cell membrane</keyword>
<evidence type="ECO:0000256" key="5">
    <source>
        <dbReference type="ARBA" id="ARBA00022692"/>
    </source>
</evidence>
<keyword evidence="3 8" id="KW-0813">Transport</keyword>
<accession>A0A1T4Y8G3</accession>
<keyword evidence="11" id="KW-1185">Reference proteome</keyword>
<feature type="transmembrane region" description="Helical" evidence="9">
    <location>
        <begin position="414"/>
        <end position="442"/>
    </location>
</feature>
<feature type="transmembrane region" description="Helical" evidence="9">
    <location>
        <begin position="264"/>
        <end position="284"/>
    </location>
</feature>
<dbReference type="GO" id="GO:0005345">
    <property type="term" value="F:purine nucleobase transmembrane transporter activity"/>
    <property type="evidence" value="ECO:0007669"/>
    <property type="project" value="TreeGrafter"/>
</dbReference>
<keyword evidence="7 8" id="KW-0472">Membrane</keyword>
<dbReference type="PANTHER" id="PTHR43337">
    <property type="entry name" value="XANTHINE/URACIL PERMEASE C887.17-RELATED"/>
    <property type="match status" value="1"/>
</dbReference>
<feature type="transmembrane region" description="Helical" evidence="9">
    <location>
        <begin position="214"/>
        <end position="234"/>
    </location>
</feature>
<dbReference type="InterPro" id="IPR026033">
    <property type="entry name" value="Azg-like_bact_archaea"/>
</dbReference>
<feature type="transmembrane region" description="Helical" evidence="9">
    <location>
        <begin position="93"/>
        <end position="111"/>
    </location>
</feature>
<evidence type="ECO:0000313" key="10">
    <source>
        <dbReference type="EMBL" id="SKA97980.1"/>
    </source>
</evidence>
<comment type="similarity">
    <text evidence="2 8">Belongs to the nucleobase:cation symporter-2 (NCS2) (TC 2.A.40) family. Azg-like subfamily.</text>
</comment>
<name>A0A1T4Y8G3_9CLOT</name>
<gene>
    <name evidence="10" type="ORF">SAMN05443428_1277</name>
</gene>
<evidence type="ECO:0000256" key="3">
    <source>
        <dbReference type="ARBA" id="ARBA00022448"/>
    </source>
</evidence>
<feature type="transmembrane region" description="Helical" evidence="9">
    <location>
        <begin position="117"/>
        <end position="136"/>
    </location>
</feature>
<dbReference type="OrthoDB" id="9808458at2"/>
<feature type="transmembrane region" description="Helical" evidence="9">
    <location>
        <begin position="382"/>
        <end position="402"/>
    </location>
</feature>
<protein>
    <submittedName>
        <fullName evidence="10">Putative MFS transporter, AGZA family, xanthine/uracil permease</fullName>
    </submittedName>
</protein>
<evidence type="ECO:0000313" key="11">
    <source>
        <dbReference type="Proteomes" id="UP000190105"/>
    </source>
</evidence>
<evidence type="ECO:0000256" key="4">
    <source>
        <dbReference type="ARBA" id="ARBA00022475"/>
    </source>
</evidence>
<evidence type="ECO:0000256" key="2">
    <source>
        <dbReference type="ARBA" id="ARBA00005697"/>
    </source>
</evidence>
<reference evidence="11" key="1">
    <citation type="submission" date="2017-02" db="EMBL/GenBank/DDBJ databases">
        <authorList>
            <person name="Varghese N."/>
            <person name="Submissions S."/>
        </authorList>
    </citation>
    <scope>NUCLEOTIDE SEQUENCE [LARGE SCALE GENOMIC DNA]</scope>
    <source>
        <strain evidence="11">USBA 833</strain>
    </source>
</reference>
<evidence type="ECO:0000256" key="1">
    <source>
        <dbReference type="ARBA" id="ARBA00004651"/>
    </source>
</evidence>
<dbReference type="GO" id="GO:0005886">
    <property type="term" value="C:plasma membrane"/>
    <property type="evidence" value="ECO:0007669"/>
    <property type="project" value="UniProtKB-SubCell"/>
</dbReference>
<dbReference type="PANTHER" id="PTHR43337:SF1">
    <property type="entry name" value="XANTHINE_URACIL PERMEASE C887.17-RELATED"/>
    <property type="match status" value="1"/>
</dbReference>
<feature type="transmembrane region" description="Helical" evidence="9">
    <location>
        <begin position="454"/>
        <end position="470"/>
    </location>
</feature>
<sequence>MENFFKLKENKTNVKTEIIAGITTFITMAYILFVNPSILSQAGMNEKALFGSDVVKAGLSIGNDKIIGAVFVATIISAVIATLIMGLFANVPFAQAAGMGMNAFFTFYVVLTAKISWQGALAIVFICGIINIIITLTKVRIMIVDAIPESLKKATGAGIGLFIALIGLKEAGFVVSSPETLVQFGNLKNPQTLLALFGLMLTVVLMIKRVKGSILIGIIATTVLGVIAQASFGVKGLNIFIPDKLISAPPSLSPTFLKLSFNDLFSAKIGLLSIITIIISFSLVDTFDTIGTFIGTTSKTHIFDDPNEVPKKGRFPRKIDRALFADAIATSIGALLGTSNVTTYVESLAGISEGGRTGLTSVVTAICFLLCLFIAPIAGIVPAFATAPALIIVGILMISSIMEVNFEDFEEAVPAFFTLVMMPFTYSIANGIAVGFIFYTLIKIVTGKASKVHPIMYIFTALFILKFAMAL</sequence>
<dbReference type="Pfam" id="PF00860">
    <property type="entry name" value="Xan_ur_permease"/>
    <property type="match status" value="1"/>
</dbReference>
<dbReference type="RefSeq" id="WP_078697508.1">
    <property type="nucleotide sequence ID" value="NZ_FUYH01000027.1"/>
</dbReference>
<evidence type="ECO:0000256" key="8">
    <source>
        <dbReference type="PIRNR" id="PIRNR005353"/>
    </source>
</evidence>
<evidence type="ECO:0000256" key="6">
    <source>
        <dbReference type="ARBA" id="ARBA00022989"/>
    </source>
</evidence>
<dbReference type="AlphaFoldDB" id="A0A1T4Y8G3"/>
<feature type="transmembrane region" description="Helical" evidence="9">
    <location>
        <begin position="66"/>
        <end position="88"/>
    </location>
</feature>
<evidence type="ECO:0000256" key="9">
    <source>
        <dbReference type="SAM" id="Phobius"/>
    </source>
</evidence>
<evidence type="ECO:0000256" key="7">
    <source>
        <dbReference type="ARBA" id="ARBA00023136"/>
    </source>
</evidence>